<keyword evidence="8" id="KW-1185">Reference proteome</keyword>
<dbReference type="CDD" id="cd00609">
    <property type="entry name" value="AAT_like"/>
    <property type="match status" value="1"/>
</dbReference>
<evidence type="ECO:0000313" key="7">
    <source>
        <dbReference type="EMBL" id="QIX02527.1"/>
    </source>
</evidence>
<dbReference type="InterPro" id="IPR050859">
    <property type="entry name" value="Class-I_PLP-dep_aminotransf"/>
</dbReference>
<dbReference type="PANTHER" id="PTHR42790">
    <property type="entry name" value="AMINOTRANSFERASE"/>
    <property type="match status" value="1"/>
</dbReference>
<reference evidence="7 8" key="1">
    <citation type="journal article" date="2016" name="Sci. Rep.">
        <title>Peltaster fructicola genome reveals evolution from an invasive phytopathogen to an ectophytic parasite.</title>
        <authorList>
            <person name="Xu C."/>
            <person name="Chen H."/>
            <person name="Gleason M.L."/>
            <person name="Xu J.R."/>
            <person name="Liu H."/>
            <person name="Zhang R."/>
            <person name="Sun G."/>
        </authorList>
    </citation>
    <scope>NUCLEOTIDE SEQUENCE [LARGE SCALE GENOMIC DNA]</scope>
    <source>
        <strain evidence="7 8">LNHT1506</strain>
    </source>
</reference>
<name>A0A6H0Y642_9PEZI</name>
<proteinExistence type="inferred from homology"/>
<keyword evidence="4" id="KW-0808">Transferase</keyword>
<sequence>MATMTPSDAGVDNRAPPLDLSHHLSRSAKARKASSIKQFYKYFTIPGIGQLAGGLPNNNYFPFDTLEAKVARPDRWQPTSNKPVDPPNEEQLAKLSLGAHNGPLNKPQDQIEVPHTSKQVNPVKKIDLDSALQYGTAQGYPPLYYFIRQLTREHVQVNCPYKGGPEVILTCGNTDGWSKVVQTFTNEWFEDRDHPKDREGVLCEEFAFGNAVQIVNPRGLNLVPVAVDEEGMLADGPGGLGDVLDNWDHSRGKIPHLMYTVTMGQNPTSGVLSLQRRRDIYALCQKYDILICEDDPYWYLQFPTATAMNTVTTSAEGNVSFNPEVEMFANGEPRPEGWKSSGYKFLDSIVPSSVNIDTDGRVIRLDTFSKTVAPGCRLGWITAQPALIERILRLTEGSTQQPSGFVQSMIGELLLGPDQSGISHRGGKGGLPDAQGWKADGWIRWVEGLRGNYERRMNKMASLLDAGRYAVKSGRRNSLDQAADDIDEWSVVEKTELFSFNWPLGGMFIWMRVHFEAHPLWRVYKDASETQRLAKALWLFWTTKPYLVLASPGTLFSPTEEIRDGYGWQYFRLCFAAIDAGDIEPVTKRLTKGIQAFFRIKDKAVIEKLLKDDEDPANVEGLAQLAQMLGPC</sequence>
<comment type="cofactor">
    <cofactor evidence="1">
        <name>pyridoxal 5'-phosphate</name>
        <dbReference type="ChEBI" id="CHEBI:597326"/>
    </cofactor>
</comment>
<organism evidence="7 8">
    <name type="scientific">Peltaster fructicola</name>
    <dbReference type="NCBI Taxonomy" id="286661"/>
    <lineage>
        <taxon>Eukaryota</taxon>
        <taxon>Fungi</taxon>
        <taxon>Dikarya</taxon>
        <taxon>Ascomycota</taxon>
        <taxon>Pezizomycotina</taxon>
        <taxon>Dothideomycetes</taxon>
        <taxon>Dothideomycetes incertae sedis</taxon>
        <taxon>Peltaster</taxon>
    </lineage>
</organism>
<protein>
    <recommendedName>
        <fullName evidence="9">Aminotransferase class I/classII domain-containing protein</fullName>
    </recommendedName>
</protein>
<dbReference type="AlphaFoldDB" id="A0A6H0Y642"/>
<keyword evidence="5" id="KW-0663">Pyridoxal phosphate</keyword>
<dbReference type="OrthoDB" id="691673at2759"/>
<keyword evidence="3" id="KW-0032">Aminotransferase</keyword>
<evidence type="ECO:0000256" key="3">
    <source>
        <dbReference type="ARBA" id="ARBA00022576"/>
    </source>
</evidence>
<evidence type="ECO:0008006" key="9">
    <source>
        <dbReference type="Google" id="ProtNLM"/>
    </source>
</evidence>
<evidence type="ECO:0000313" key="8">
    <source>
        <dbReference type="Proteomes" id="UP000503462"/>
    </source>
</evidence>
<dbReference type="InterPro" id="IPR015421">
    <property type="entry name" value="PyrdxlP-dep_Trfase_major"/>
</dbReference>
<dbReference type="EMBL" id="CP051143">
    <property type="protein sequence ID" value="QIX02527.1"/>
    <property type="molecule type" value="Genomic_DNA"/>
</dbReference>
<dbReference type="Proteomes" id="UP000503462">
    <property type="component" value="Chromosome 5"/>
</dbReference>
<dbReference type="InterPro" id="IPR015424">
    <property type="entry name" value="PyrdxlP-dep_Trfase"/>
</dbReference>
<evidence type="ECO:0000256" key="6">
    <source>
        <dbReference type="SAM" id="MobiDB-lite"/>
    </source>
</evidence>
<accession>A0A6H0Y642</accession>
<evidence type="ECO:0000256" key="1">
    <source>
        <dbReference type="ARBA" id="ARBA00001933"/>
    </source>
</evidence>
<dbReference type="GO" id="GO:1901605">
    <property type="term" value="P:alpha-amino acid metabolic process"/>
    <property type="evidence" value="ECO:0007669"/>
    <property type="project" value="TreeGrafter"/>
</dbReference>
<dbReference type="PANTHER" id="PTHR42790:SF1">
    <property type="entry name" value="AROMATIC AMINO ACID AMINOTRANSFERASE, HYPOTHETICAL (EUROFUNG)"/>
    <property type="match status" value="1"/>
</dbReference>
<evidence type="ECO:0000256" key="4">
    <source>
        <dbReference type="ARBA" id="ARBA00022679"/>
    </source>
</evidence>
<evidence type="ECO:0000256" key="5">
    <source>
        <dbReference type="ARBA" id="ARBA00022898"/>
    </source>
</evidence>
<feature type="region of interest" description="Disordered" evidence="6">
    <location>
        <begin position="1"/>
        <end position="20"/>
    </location>
</feature>
<dbReference type="Gene3D" id="3.40.640.10">
    <property type="entry name" value="Type I PLP-dependent aspartate aminotransferase-like (Major domain)"/>
    <property type="match status" value="1"/>
</dbReference>
<dbReference type="SUPFAM" id="SSF53383">
    <property type="entry name" value="PLP-dependent transferases"/>
    <property type="match status" value="1"/>
</dbReference>
<evidence type="ECO:0000256" key="2">
    <source>
        <dbReference type="ARBA" id="ARBA00007441"/>
    </source>
</evidence>
<gene>
    <name evidence="7" type="ORF">AMS68_008044</name>
</gene>
<dbReference type="GO" id="GO:0008483">
    <property type="term" value="F:transaminase activity"/>
    <property type="evidence" value="ECO:0007669"/>
    <property type="project" value="UniProtKB-KW"/>
</dbReference>
<comment type="similarity">
    <text evidence="2">Belongs to the class-I pyridoxal-phosphate-dependent aminotransferase family.</text>
</comment>